<keyword evidence="4" id="KW-0067">ATP-binding</keyword>
<dbReference type="GO" id="GO:0005524">
    <property type="term" value="F:ATP binding"/>
    <property type="evidence" value="ECO:0007669"/>
    <property type="project" value="UniProtKB-KW"/>
</dbReference>
<keyword evidence="3" id="KW-0347">Helicase</keyword>
<dbReference type="AlphaFoldDB" id="A0A3R8CDI5"/>
<dbReference type="Pfam" id="PF00580">
    <property type="entry name" value="UvrD-helicase"/>
    <property type="match status" value="1"/>
</dbReference>
<dbReference type="InterPro" id="IPR027417">
    <property type="entry name" value="P-loop_NTPase"/>
</dbReference>
<gene>
    <name evidence="7" type="ORF">D5R95_02525</name>
</gene>
<evidence type="ECO:0000259" key="6">
    <source>
        <dbReference type="Pfam" id="PF08378"/>
    </source>
</evidence>
<evidence type="ECO:0000256" key="4">
    <source>
        <dbReference type="ARBA" id="ARBA00022840"/>
    </source>
</evidence>
<name>A0A3R8CDI5_9EURY</name>
<proteinExistence type="predicted"/>
<dbReference type="Gene3D" id="3.40.50.300">
    <property type="entry name" value="P-loop containing nucleotide triphosphate hydrolases"/>
    <property type="match status" value="1"/>
</dbReference>
<dbReference type="GO" id="GO:0000725">
    <property type="term" value="P:recombinational repair"/>
    <property type="evidence" value="ECO:0007669"/>
    <property type="project" value="TreeGrafter"/>
</dbReference>
<dbReference type="PANTHER" id="PTHR11070">
    <property type="entry name" value="UVRD / RECB / PCRA DNA HELICASE FAMILY MEMBER"/>
    <property type="match status" value="1"/>
</dbReference>
<dbReference type="GO" id="GO:0003677">
    <property type="term" value="F:DNA binding"/>
    <property type="evidence" value="ECO:0007669"/>
    <property type="project" value="InterPro"/>
</dbReference>
<dbReference type="Pfam" id="PF08378">
    <property type="entry name" value="NERD"/>
    <property type="match status" value="1"/>
</dbReference>
<comment type="caution">
    <text evidence="7">The sequence shown here is derived from an EMBL/GenBank/DDBJ whole genome shotgun (WGS) entry which is preliminary data.</text>
</comment>
<sequence length="346" mass="39752">MALDVIPADLSNLTPGEKRVANKLKDVYSDIDYESYLYVQPRLKNLNPDFILIDAYKGICIIEVKDWDLEYIKDVDNVHVWDLNGKRLENPALKAIRYLNTAKNVLQSEKSFFDDKGTFNLRVFTRVVFTNIKSSDLDAFNPCFNQTPAECVGSDDLRKFSLNKLFLEGSCFLDEGLMSKVRALFFPEIKVKPVQTNLWKFNRKKCLLSSFIATLDSEQEKFARQIPYGHFMVTGVPGSGKTVILLSRAIHLVKEKPNWNIRVLTYNRTLAHQLQQRLEDLQDDLELMGVNYQNIKTSTFHSLASEVSTKPAPTIKNSEYWNNILPYNAIEEAVPTYDAVLIDEYQ</sequence>
<evidence type="ECO:0000313" key="8">
    <source>
        <dbReference type="Proteomes" id="UP000284763"/>
    </source>
</evidence>
<feature type="domain" description="UvrD-like helicase ATP-binding" evidence="5">
    <location>
        <begin position="216"/>
        <end position="316"/>
    </location>
</feature>
<protein>
    <submittedName>
        <fullName evidence="7">DUF2075 domain-containing protein</fullName>
    </submittedName>
</protein>
<dbReference type="InterPro" id="IPR014016">
    <property type="entry name" value="UvrD-like_ATP-bd"/>
</dbReference>
<evidence type="ECO:0000259" key="5">
    <source>
        <dbReference type="Pfam" id="PF00580"/>
    </source>
</evidence>
<keyword evidence="1" id="KW-0547">Nucleotide-binding</keyword>
<keyword evidence="2" id="KW-0378">Hydrolase</keyword>
<accession>A0A3R8CDI5</accession>
<dbReference type="Proteomes" id="UP000284763">
    <property type="component" value="Unassembled WGS sequence"/>
</dbReference>
<dbReference type="InterPro" id="IPR000212">
    <property type="entry name" value="DNA_helicase_UvrD/REP"/>
</dbReference>
<dbReference type="SUPFAM" id="SSF52540">
    <property type="entry name" value="P-loop containing nucleoside triphosphate hydrolases"/>
    <property type="match status" value="1"/>
</dbReference>
<evidence type="ECO:0000256" key="1">
    <source>
        <dbReference type="ARBA" id="ARBA00022741"/>
    </source>
</evidence>
<evidence type="ECO:0000256" key="3">
    <source>
        <dbReference type="ARBA" id="ARBA00022806"/>
    </source>
</evidence>
<evidence type="ECO:0000256" key="2">
    <source>
        <dbReference type="ARBA" id="ARBA00022801"/>
    </source>
</evidence>
<feature type="domain" description="NERD" evidence="6">
    <location>
        <begin position="16"/>
        <end position="130"/>
    </location>
</feature>
<dbReference type="PANTHER" id="PTHR11070:SF2">
    <property type="entry name" value="ATP-DEPENDENT DNA HELICASE SRS2"/>
    <property type="match status" value="1"/>
</dbReference>
<reference evidence="7 8" key="1">
    <citation type="submission" date="2018-08" db="EMBL/GenBank/DDBJ databases">
        <title>The metabolism and importance of syntrophic acetate oxidation coupled to methane or sulfide production in haloalkaline environments.</title>
        <authorList>
            <person name="Timmers P.H.A."/>
            <person name="Vavourakis C.D."/>
            <person name="Sorokin D.Y."/>
            <person name="Sinninghe Damste J.S."/>
            <person name="Muyzer G."/>
            <person name="Stams A.J.M."/>
            <person name="Plugge C.M."/>
        </authorList>
    </citation>
    <scope>NUCLEOTIDE SEQUENCE [LARGE SCALE GENOMIC DNA]</scope>
    <source>
        <strain evidence="7">MSAO_Arc3</strain>
    </source>
</reference>
<dbReference type="GO" id="GO:0043138">
    <property type="term" value="F:3'-5' DNA helicase activity"/>
    <property type="evidence" value="ECO:0007669"/>
    <property type="project" value="TreeGrafter"/>
</dbReference>
<organism evidence="7 8">
    <name type="scientific">Methanosalsum natronophilum</name>
    <dbReference type="NCBI Taxonomy" id="768733"/>
    <lineage>
        <taxon>Archaea</taxon>
        <taxon>Methanobacteriati</taxon>
        <taxon>Methanobacteriota</taxon>
        <taxon>Stenosarchaea group</taxon>
        <taxon>Methanomicrobia</taxon>
        <taxon>Methanosarcinales</taxon>
        <taxon>Methanosarcinaceae</taxon>
        <taxon>Methanosalsum</taxon>
    </lineage>
</organism>
<dbReference type="EMBL" id="QZAB01000169">
    <property type="protein sequence ID" value="RQD89041.1"/>
    <property type="molecule type" value="Genomic_DNA"/>
</dbReference>
<feature type="non-terminal residue" evidence="7">
    <location>
        <position position="346"/>
    </location>
</feature>
<evidence type="ECO:0000313" key="7">
    <source>
        <dbReference type="EMBL" id="RQD89041.1"/>
    </source>
</evidence>
<dbReference type="InterPro" id="IPR011528">
    <property type="entry name" value="NERD"/>
</dbReference>
<dbReference type="GO" id="GO:0016787">
    <property type="term" value="F:hydrolase activity"/>
    <property type="evidence" value="ECO:0007669"/>
    <property type="project" value="UniProtKB-KW"/>
</dbReference>